<evidence type="ECO:0000313" key="4">
    <source>
        <dbReference type="Proteomes" id="UP001156905"/>
    </source>
</evidence>
<comment type="similarity">
    <text evidence="1">Belongs to the amidase family.</text>
</comment>
<evidence type="ECO:0000259" key="2">
    <source>
        <dbReference type="Pfam" id="PF01425"/>
    </source>
</evidence>
<dbReference type="Proteomes" id="UP001156905">
    <property type="component" value="Unassembled WGS sequence"/>
</dbReference>
<name>A0ABQ6BC02_9BRAD</name>
<dbReference type="Gene3D" id="3.90.1300.10">
    <property type="entry name" value="Amidase signature (AS) domain"/>
    <property type="match status" value="1"/>
</dbReference>
<comment type="caution">
    <text evidence="3">The sequence shown here is derived from an EMBL/GenBank/DDBJ whole genome shotgun (WGS) entry which is preliminary data.</text>
</comment>
<evidence type="ECO:0000256" key="1">
    <source>
        <dbReference type="ARBA" id="ARBA00009199"/>
    </source>
</evidence>
<dbReference type="InterPro" id="IPR023116">
    <property type="entry name" value="Phosphonoacetate_hydro_insert"/>
</dbReference>
<dbReference type="SUPFAM" id="SSF53649">
    <property type="entry name" value="Alkaline phosphatase-like"/>
    <property type="match status" value="1"/>
</dbReference>
<dbReference type="EMBL" id="BSOW01000027">
    <property type="protein sequence ID" value="GLR89693.1"/>
    <property type="molecule type" value="Genomic_DNA"/>
</dbReference>
<dbReference type="InterPro" id="IPR023631">
    <property type="entry name" value="Amidase_dom"/>
</dbReference>
<proteinExistence type="inferred from homology"/>
<dbReference type="Pfam" id="PF01663">
    <property type="entry name" value="Phosphodiest"/>
    <property type="match status" value="1"/>
</dbReference>
<dbReference type="NCBIfam" id="TIGR02335">
    <property type="entry name" value="hydr_PhnA"/>
    <property type="match status" value="1"/>
</dbReference>
<organism evidence="3 4">
    <name type="scientific">Bradyrhizobium iriomotense</name>
    <dbReference type="NCBI Taxonomy" id="441950"/>
    <lineage>
        <taxon>Bacteria</taxon>
        <taxon>Pseudomonadati</taxon>
        <taxon>Pseudomonadota</taxon>
        <taxon>Alphaproteobacteria</taxon>
        <taxon>Hyphomicrobiales</taxon>
        <taxon>Nitrobacteraceae</taxon>
        <taxon>Bradyrhizobium</taxon>
    </lineage>
</organism>
<dbReference type="PANTHER" id="PTHR11895:SF7">
    <property type="entry name" value="GLUTAMYL-TRNA(GLN) AMIDOTRANSFERASE SUBUNIT A, MITOCHONDRIAL"/>
    <property type="match status" value="1"/>
</dbReference>
<dbReference type="PANTHER" id="PTHR11895">
    <property type="entry name" value="TRANSAMIDASE"/>
    <property type="match status" value="1"/>
</dbReference>
<dbReference type="SUPFAM" id="SSF75304">
    <property type="entry name" value="Amidase signature (AS) enzymes"/>
    <property type="match status" value="1"/>
</dbReference>
<dbReference type="InterPro" id="IPR012710">
    <property type="entry name" value="Phosphonoacetate_hydro"/>
</dbReference>
<reference evidence="4" key="1">
    <citation type="journal article" date="2019" name="Int. J. Syst. Evol. Microbiol.">
        <title>The Global Catalogue of Microorganisms (GCM) 10K type strain sequencing project: providing services to taxonomists for standard genome sequencing and annotation.</title>
        <authorList>
            <consortium name="The Broad Institute Genomics Platform"/>
            <consortium name="The Broad Institute Genome Sequencing Center for Infectious Disease"/>
            <person name="Wu L."/>
            <person name="Ma J."/>
        </authorList>
    </citation>
    <scope>NUCLEOTIDE SEQUENCE [LARGE SCALE GENOMIC DNA]</scope>
    <source>
        <strain evidence="4">NBRC 102520</strain>
    </source>
</reference>
<dbReference type="Pfam" id="PF01425">
    <property type="entry name" value="Amidase"/>
    <property type="match status" value="1"/>
</dbReference>
<evidence type="ECO:0000313" key="3">
    <source>
        <dbReference type="EMBL" id="GLR89693.1"/>
    </source>
</evidence>
<keyword evidence="4" id="KW-1185">Reference proteome</keyword>
<dbReference type="CDD" id="cd16018">
    <property type="entry name" value="Enpp"/>
    <property type="match status" value="1"/>
</dbReference>
<dbReference type="InterPro" id="IPR002591">
    <property type="entry name" value="Phosphodiest/P_Trfase"/>
</dbReference>
<dbReference type="Gene3D" id="3.40.720.10">
    <property type="entry name" value="Alkaline Phosphatase, subunit A"/>
    <property type="match status" value="1"/>
</dbReference>
<dbReference type="InterPro" id="IPR036928">
    <property type="entry name" value="AS_sf"/>
</dbReference>
<gene>
    <name evidence="3" type="ORF">GCM10007857_64070</name>
</gene>
<feature type="domain" description="Amidase" evidence="2">
    <location>
        <begin position="2"/>
        <end position="81"/>
    </location>
</feature>
<sequence>MRSPGVSSSGSAAAVVDYMTPLALGTQHTASTTLPASFCGAFAFKPSLGFTEMTGSNILVPRLAHLGLLARSVDDLALFAGAFNPTLAELDPVERFPSPRIAFVRGSGWTNVTFDAATALKSLLSRIRVPIPELVLPPESDRAAEVTMGLLDAHLAFRFGGLPADDFAQLCSPLQAGVQNGKNMSAPRYLELDALADRLTALADRLFAEHDLLITLSTLGEATRLEDGPGSGVMSMPWSLCGLPTLSLPLLRGKQGLPIGLQLIGQKGRDRSLLQAGRLGRRRNQPNHLTPSLRIAMSPELSWSHSDPARPPIEVNGRVYRWPKRPTVVVCFDGCDPSYLQAASAAGVFPTFDRLRRTGYWGTALAAMPTFTNPNNVSVVCGVPPAVHGVSGNFYIDRETGREVMMVDATPMRAPTILAAFSQAGASVATVTAKDKLRKALGRDLEGIAFSAEKADSATESENGISDVQALVGRTTPDQYSADLSLFVLDAGVRLLQTRRPELMYLSLSDYVQHKHAPEEAEALVFMAEVDRRIGEFIERGAVVGIVADHGMSDMATEDGAPNVLYLGDAIDEAFGPNAARVVCPITDPFVRHHGALGGFVRVHLLRRDVEIATIAGFIRSLPGIALALPRDEACARFLLPEDREGDLAVIAEMGVALGAHREGHDLAQLAGQRLRSHGGLSEQTVPFILSHPLQADAAASVSGPLRNYDVFSLALNAVEV</sequence>
<dbReference type="InterPro" id="IPR017850">
    <property type="entry name" value="Alkaline_phosphatase_core_sf"/>
</dbReference>
<dbReference type="Gene3D" id="3.30.1360.110">
    <property type="entry name" value="Domain 2, Phosphonoacetate Hydrolase"/>
    <property type="match status" value="1"/>
</dbReference>
<protein>
    <recommendedName>
        <fullName evidence="2">Amidase domain-containing protein</fullName>
    </recommendedName>
</protein>
<accession>A0ABQ6BC02</accession>
<dbReference type="InterPro" id="IPR000120">
    <property type="entry name" value="Amidase"/>
</dbReference>
<dbReference type="RefSeq" id="WP_348522536.1">
    <property type="nucleotide sequence ID" value="NZ_BSOW01000027.1"/>
</dbReference>